<dbReference type="EMBL" id="LJOY01000005">
    <property type="protein sequence ID" value="OBQ26971.1"/>
    <property type="molecule type" value="Genomic_DNA"/>
</dbReference>
<accession>A0A1B7W133</accession>
<organism evidence="2 3">
    <name type="scientific">Aphanizomenon flos-aquae LD13</name>
    <dbReference type="NCBI Taxonomy" id="1710894"/>
    <lineage>
        <taxon>Bacteria</taxon>
        <taxon>Bacillati</taxon>
        <taxon>Cyanobacteriota</taxon>
        <taxon>Cyanophyceae</taxon>
        <taxon>Nostocales</taxon>
        <taxon>Aphanizomenonaceae</taxon>
        <taxon>Aphanizomenon</taxon>
    </lineage>
</organism>
<reference evidence="2 3" key="1">
    <citation type="submission" date="2015-09" db="EMBL/GenBank/DDBJ databases">
        <title>Whole genome shotgun sequence assembly of Aphanizomenon flos-aquae UKL13.</title>
        <authorList>
            <person name="Driscoll C."/>
        </authorList>
    </citation>
    <scope>NUCLEOTIDE SEQUENCE [LARGE SCALE GENOMIC DNA]</scope>
    <source>
        <strain evidence="2">MDT13</strain>
    </source>
</reference>
<proteinExistence type="predicted"/>
<dbReference type="AlphaFoldDB" id="A0A1B7W133"/>
<evidence type="ECO:0000313" key="3">
    <source>
        <dbReference type="Proteomes" id="UP000092382"/>
    </source>
</evidence>
<feature type="region of interest" description="Disordered" evidence="1">
    <location>
        <begin position="62"/>
        <end position="85"/>
    </location>
</feature>
<gene>
    <name evidence="2" type="ORF">AN481_02685</name>
</gene>
<dbReference type="PATRIC" id="fig|1710894.3.peg.699"/>
<sequence length="157" mass="17811">MSDLKKIDTNAYVTVQGQYAVVNEGAGYAIINIQTKQIVARNISSFLDCVKTLEYIVGKGESQDPIQHSTSNENPPQIQYSTSNENPPQIQLTNFGVKPDVQRLIEIYAPATVRVEKKVHWNRSRYKCYDLSGNCLGRVKGKQGDRYWEDINGNKHY</sequence>
<feature type="compositionally biased region" description="Polar residues" evidence="1">
    <location>
        <begin position="64"/>
        <end position="85"/>
    </location>
</feature>
<name>A0A1B7W133_APHFL</name>
<protein>
    <submittedName>
        <fullName evidence="2">Uncharacterized protein</fullName>
    </submittedName>
</protein>
<dbReference type="Proteomes" id="UP000092382">
    <property type="component" value="Unassembled WGS sequence"/>
</dbReference>
<comment type="caution">
    <text evidence="2">The sequence shown here is derived from an EMBL/GenBank/DDBJ whole genome shotgun (WGS) entry which is preliminary data.</text>
</comment>
<evidence type="ECO:0000256" key="1">
    <source>
        <dbReference type="SAM" id="MobiDB-lite"/>
    </source>
</evidence>
<evidence type="ECO:0000313" key="2">
    <source>
        <dbReference type="EMBL" id="OBQ26971.1"/>
    </source>
</evidence>